<gene>
    <name evidence="10" type="ORF">BM524_06890</name>
</gene>
<evidence type="ECO:0000313" key="10">
    <source>
        <dbReference type="EMBL" id="APD89540.1"/>
    </source>
</evidence>
<feature type="transmembrane region" description="Helical" evidence="8">
    <location>
        <begin position="211"/>
        <end position="237"/>
    </location>
</feature>
<feature type="transmembrane region" description="Helical" evidence="8">
    <location>
        <begin position="313"/>
        <end position="335"/>
    </location>
</feature>
<organism evidence="10 11">
    <name type="scientific">Alteromonas mediterranea</name>
    <dbReference type="NCBI Taxonomy" id="314275"/>
    <lineage>
        <taxon>Bacteria</taxon>
        <taxon>Pseudomonadati</taxon>
        <taxon>Pseudomonadota</taxon>
        <taxon>Gammaproteobacteria</taxon>
        <taxon>Alteromonadales</taxon>
        <taxon>Alteromonadaceae</taxon>
        <taxon>Alteromonas/Salinimonas group</taxon>
        <taxon>Alteromonas</taxon>
    </lineage>
</organism>
<dbReference type="Gene3D" id="1.20.1250.20">
    <property type="entry name" value="MFS general substrate transporter like domains"/>
    <property type="match status" value="2"/>
</dbReference>
<feature type="transmembrane region" description="Helical" evidence="8">
    <location>
        <begin position="148"/>
        <end position="165"/>
    </location>
</feature>
<sequence>MNKAEKSNQRNYWVSSAYLFSLFGGYALVYSMYAIWLSQTVGLSGKQIGIIFSVNSIAAISLQPLLGFIQDKIHTKQYLLWINAIFLLLTGPFFSFIYEPLFLSNFYLGIFVGAIYIALVFLAMAGVVETYLERLSRYSDFEYGKVRLWGSLGWASTALFGGVLINIGGETIFWIASATAFVPMFILLFVKIRPAVSKAGVPSSMPTLKDILLVLKLPKFYCLSLFVLGVATIYTVYDQQFPVFYASLFLDVKTGNEMYGYLNSLQIFLEAAGFLVAPAIVNRVGIKTGLLLAGLIMIVRMFCSAILNDEVLLSLVKLLHAVELPILMVSIFKYLNMHFDSKLSSTLYLIGFMFVMQLGAGAMAPIFGELYDSFSFQYVYLLMGIIATVCLILSVFLLEKDKALKN</sequence>
<dbReference type="InterPro" id="IPR020846">
    <property type="entry name" value="MFS_dom"/>
</dbReference>
<reference evidence="10 11" key="1">
    <citation type="submission" date="2016-11" db="EMBL/GenBank/DDBJ databases">
        <title>Networking in microbes: conjugative elements and plasmids in the genus Alteromonas.</title>
        <authorList>
            <person name="Lopez-Perez M."/>
            <person name="Ramon-Marco N."/>
            <person name="Rodriguez-Valera F."/>
        </authorList>
    </citation>
    <scope>NUCLEOTIDE SEQUENCE [LARGE SCALE GENOMIC DNA]</scope>
    <source>
        <strain evidence="10 11">CP48</strain>
    </source>
</reference>
<feature type="transmembrane region" description="Helical" evidence="8">
    <location>
        <begin position="259"/>
        <end position="281"/>
    </location>
</feature>
<keyword evidence="7 8" id="KW-0472">Membrane</keyword>
<evidence type="ECO:0000256" key="6">
    <source>
        <dbReference type="ARBA" id="ARBA00022989"/>
    </source>
</evidence>
<dbReference type="PRINTS" id="PR00174">
    <property type="entry name" value="LACYSMPORT"/>
</dbReference>
<evidence type="ECO:0000256" key="5">
    <source>
        <dbReference type="ARBA" id="ARBA00022692"/>
    </source>
</evidence>
<evidence type="ECO:0000256" key="2">
    <source>
        <dbReference type="ARBA" id="ARBA00022448"/>
    </source>
</evidence>
<dbReference type="AlphaFoldDB" id="A0AAC9JBN8"/>
<dbReference type="GO" id="GO:0005886">
    <property type="term" value="C:plasma membrane"/>
    <property type="evidence" value="ECO:0007669"/>
    <property type="project" value="UniProtKB-SubCell"/>
</dbReference>
<dbReference type="NCBIfam" id="TIGR00882">
    <property type="entry name" value="2A0105"/>
    <property type="match status" value="1"/>
</dbReference>
<keyword evidence="6 8" id="KW-1133">Transmembrane helix</keyword>
<feature type="transmembrane region" description="Helical" evidence="8">
    <location>
        <begin position="379"/>
        <end position="398"/>
    </location>
</feature>
<dbReference type="RefSeq" id="WP_071958969.1">
    <property type="nucleotide sequence ID" value="NZ_CP018024.1"/>
</dbReference>
<evidence type="ECO:0000256" key="7">
    <source>
        <dbReference type="ARBA" id="ARBA00023136"/>
    </source>
</evidence>
<keyword evidence="5 8" id="KW-0812">Transmembrane</keyword>
<dbReference type="SUPFAM" id="SSF103473">
    <property type="entry name" value="MFS general substrate transporter"/>
    <property type="match status" value="1"/>
</dbReference>
<keyword evidence="2" id="KW-0813">Transport</keyword>
<dbReference type="PROSITE" id="PS50850">
    <property type="entry name" value="MFS"/>
    <property type="match status" value="1"/>
</dbReference>
<dbReference type="GO" id="GO:0015528">
    <property type="term" value="F:lactose:proton symporter activity"/>
    <property type="evidence" value="ECO:0007669"/>
    <property type="project" value="TreeGrafter"/>
</dbReference>
<feature type="transmembrane region" description="Helical" evidence="8">
    <location>
        <begin position="48"/>
        <end position="66"/>
    </location>
</feature>
<feature type="transmembrane region" description="Helical" evidence="8">
    <location>
        <begin position="288"/>
        <end position="307"/>
    </location>
</feature>
<feature type="transmembrane region" description="Helical" evidence="8">
    <location>
        <begin position="171"/>
        <end position="190"/>
    </location>
</feature>
<accession>A0AAC9JBN8</accession>
<feature type="transmembrane region" description="Helical" evidence="8">
    <location>
        <begin position="78"/>
        <end position="98"/>
    </location>
</feature>
<feature type="transmembrane region" description="Helical" evidence="8">
    <location>
        <begin position="104"/>
        <end position="128"/>
    </location>
</feature>
<evidence type="ECO:0000256" key="3">
    <source>
        <dbReference type="ARBA" id="ARBA00022475"/>
    </source>
</evidence>
<dbReference type="PANTHER" id="PTHR23522">
    <property type="entry name" value="BLL5896 PROTEIN"/>
    <property type="match status" value="1"/>
</dbReference>
<keyword evidence="4" id="KW-0997">Cell inner membrane</keyword>
<evidence type="ECO:0000313" key="11">
    <source>
        <dbReference type="Proteomes" id="UP000182101"/>
    </source>
</evidence>
<protein>
    <recommendedName>
        <fullName evidence="9">Major facilitator superfamily (MFS) profile domain-containing protein</fullName>
    </recommendedName>
</protein>
<dbReference type="InterPro" id="IPR036259">
    <property type="entry name" value="MFS_trans_sf"/>
</dbReference>
<dbReference type="GO" id="GO:0030395">
    <property type="term" value="F:lactose binding"/>
    <property type="evidence" value="ECO:0007669"/>
    <property type="project" value="TreeGrafter"/>
</dbReference>
<dbReference type="NCBIfam" id="NF007077">
    <property type="entry name" value="PRK09528.1"/>
    <property type="match status" value="1"/>
</dbReference>
<dbReference type="PANTHER" id="PTHR23522:SF10">
    <property type="entry name" value="3-PHENYLPROPIONIC ACID TRANSPORTER-RELATED"/>
    <property type="match status" value="1"/>
</dbReference>
<name>A0AAC9JBN8_9ALTE</name>
<evidence type="ECO:0000256" key="1">
    <source>
        <dbReference type="ARBA" id="ARBA00004429"/>
    </source>
</evidence>
<feature type="domain" description="Major facilitator superfamily (MFS) profile" evidence="9">
    <location>
        <begin position="10"/>
        <end position="402"/>
    </location>
</feature>
<evidence type="ECO:0000259" key="9">
    <source>
        <dbReference type="PROSITE" id="PS50850"/>
    </source>
</evidence>
<comment type="subcellular location">
    <subcellularLocation>
        <location evidence="1">Cell inner membrane</location>
        <topology evidence="1">Multi-pass membrane protein</topology>
    </subcellularLocation>
</comment>
<dbReference type="Pfam" id="PF01306">
    <property type="entry name" value="LacY_symp"/>
    <property type="match status" value="1"/>
</dbReference>
<feature type="transmembrane region" description="Helical" evidence="8">
    <location>
        <begin position="12"/>
        <end position="36"/>
    </location>
</feature>
<evidence type="ECO:0000256" key="8">
    <source>
        <dbReference type="SAM" id="Phobius"/>
    </source>
</evidence>
<proteinExistence type="predicted"/>
<feature type="transmembrane region" description="Helical" evidence="8">
    <location>
        <begin position="347"/>
        <end position="367"/>
    </location>
</feature>
<evidence type="ECO:0000256" key="4">
    <source>
        <dbReference type="ARBA" id="ARBA00022519"/>
    </source>
</evidence>
<dbReference type="Proteomes" id="UP000182101">
    <property type="component" value="Chromosome"/>
</dbReference>
<dbReference type="EMBL" id="CP018024">
    <property type="protein sequence ID" value="APD89540.1"/>
    <property type="molecule type" value="Genomic_DNA"/>
</dbReference>
<dbReference type="InterPro" id="IPR000576">
    <property type="entry name" value="LacY/RafB_perm_fam"/>
</dbReference>
<keyword evidence="3" id="KW-1003">Cell membrane</keyword>